<dbReference type="EMBL" id="CP036426">
    <property type="protein sequence ID" value="QDV36216.1"/>
    <property type="molecule type" value="Genomic_DNA"/>
</dbReference>
<proteinExistence type="predicted"/>
<sequence length="241" mass="27583">MAGRHYLTKPEINALYFATYKMERPRGWDGPLPVGRYWRAALVVFFNYGVDTGTVWPSTPAHEPILWRHVIWDRQSPDRQAKEQSPWGWLFYRRVKTGKAFYRPMNRVVHAHLRGLMPDDPRPDAPVFLGGGARPNARFQLLCGLAGIKPRFDVETGKEEPWELKDLRKTCATYHDEHVPESSVEILGHSVGGITYRHYAHRAPLAFRAIMTLPQPSAFSTILRGNDGECPCCRRRFADAA</sequence>
<dbReference type="AlphaFoldDB" id="A0A518H5W1"/>
<evidence type="ECO:0000313" key="3">
    <source>
        <dbReference type="Proteomes" id="UP000317835"/>
    </source>
</evidence>
<dbReference type="KEGG" id="tpla:ElP_41350"/>
<organism evidence="2 3">
    <name type="scientific">Tautonia plasticadhaerens</name>
    <dbReference type="NCBI Taxonomy" id="2527974"/>
    <lineage>
        <taxon>Bacteria</taxon>
        <taxon>Pseudomonadati</taxon>
        <taxon>Planctomycetota</taxon>
        <taxon>Planctomycetia</taxon>
        <taxon>Isosphaerales</taxon>
        <taxon>Isosphaeraceae</taxon>
        <taxon>Tautonia</taxon>
    </lineage>
</organism>
<protein>
    <submittedName>
        <fullName evidence="2">Uncharacterized protein</fullName>
    </submittedName>
</protein>
<dbReference type="GO" id="GO:0003677">
    <property type="term" value="F:DNA binding"/>
    <property type="evidence" value="ECO:0007669"/>
    <property type="project" value="InterPro"/>
</dbReference>
<reference evidence="2 3" key="1">
    <citation type="submission" date="2019-02" db="EMBL/GenBank/DDBJ databases">
        <title>Deep-cultivation of Planctomycetes and their phenomic and genomic characterization uncovers novel biology.</title>
        <authorList>
            <person name="Wiegand S."/>
            <person name="Jogler M."/>
            <person name="Boedeker C."/>
            <person name="Pinto D."/>
            <person name="Vollmers J."/>
            <person name="Rivas-Marin E."/>
            <person name="Kohn T."/>
            <person name="Peeters S.H."/>
            <person name="Heuer A."/>
            <person name="Rast P."/>
            <person name="Oberbeckmann S."/>
            <person name="Bunk B."/>
            <person name="Jeske O."/>
            <person name="Meyerdierks A."/>
            <person name="Storesund J.E."/>
            <person name="Kallscheuer N."/>
            <person name="Luecker S."/>
            <person name="Lage O.M."/>
            <person name="Pohl T."/>
            <person name="Merkel B.J."/>
            <person name="Hornburger P."/>
            <person name="Mueller R.-W."/>
            <person name="Bruemmer F."/>
            <person name="Labrenz M."/>
            <person name="Spormann A.M."/>
            <person name="Op den Camp H."/>
            <person name="Overmann J."/>
            <person name="Amann R."/>
            <person name="Jetten M.S.M."/>
            <person name="Mascher T."/>
            <person name="Medema M.H."/>
            <person name="Devos D.P."/>
            <person name="Kaster A.-K."/>
            <person name="Ovreas L."/>
            <person name="Rohde M."/>
            <person name="Galperin M.Y."/>
            <person name="Jogler C."/>
        </authorList>
    </citation>
    <scope>NUCLEOTIDE SEQUENCE [LARGE SCALE GENOMIC DNA]</scope>
    <source>
        <strain evidence="2 3">ElP</strain>
    </source>
</reference>
<dbReference type="GO" id="GO:0006310">
    <property type="term" value="P:DNA recombination"/>
    <property type="evidence" value="ECO:0007669"/>
    <property type="project" value="UniProtKB-KW"/>
</dbReference>
<dbReference type="OrthoDB" id="253679at2"/>
<gene>
    <name evidence="2" type="ORF">ElP_41350</name>
</gene>
<name>A0A518H5W1_9BACT</name>
<dbReference type="SUPFAM" id="SSF56349">
    <property type="entry name" value="DNA breaking-rejoining enzymes"/>
    <property type="match status" value="1"/>
</dbReference>
<dbReference type="RefSeq" id="WP_145272330.1">
    <property type="nucleotide sequence ID" value="NZ_CP036426.1"/>
</dbReference>
<accession>A0A518H5W1</accession>
<keyword evidence="1" id="KW-0233">DNA recombination</keyword>
<dbReference type="GO" id="GO:0015074">
    <property type="term" value="P:DNA integration"/>
    <property type="evidence" value="ECO:0007669"/>
    <property type="project" value="InterPro"/>
</dbReference>
<dbReference type="Gene3D" id="1.10.443.10">
    <property type="entry name" value="Intergrase catalytic core"/>
    <property type="match status" value="1"/>
</dbReference>
<evidence type="ECO:0000256" key="1">
    <source>
        <dbReference type="ARBA" id="ARBA00023172"/>
    </source>
</evidence>
<dbReference type="Proteomes" id="UP000317835">
    <property type="component" value="Chromosome"/>
</dbReference>
<evidence type="ECO:0000313" key="2">
    <source>
        <dbReference type="EMBL" id="QDV36216.1"/>
    </source>
</evidence>
<dbReference type="InterPro" id="IPR013762">
    <property type="entry name" value="Integrase-like_cat_sf"/>
</dbReference>
<dbReference type="InterPro" id="IPR011010">
    <property type="entry name" value="DNA_brk_join_enz"/>
</dbReference>
<keyword evidence="3" id="KW-1185">Reference proteome</keyword>